<evidence type="ECO:0000313" key="2">
    <source>
        <dbReference type="EMBL" id="CCB80096.1"/>
    </source>
</evidence>
<dbReference type="Pfam" id="PF01856">
    <property type="entry name" value="HP_OMP"/>
    <property type="match status" value="1"/>
</dbReference>
<keyword evidence="1" id="KW-0812">Transmembrane</keyword>
<dbReference type="Proteomes" id="UP000008387">
    <property type="component" value="Chromosome"/>
</dbReference>
<reference evidence="2 3" key="1">
    <citation type="journal article" date="2011" name="J. Bacteriol.">
        <title>Genome sequence of Helicobacter bizzozeronii strain CIII-1, an isolate from human gastric mucosa.</title>
        <authorList>
            <person name="Schott T."/>
            <person name="Rossi M."/>
            <person name="Hanninen M.L."/>
        </authorList>
    </citation>
    <scope>NUCLEOTIDE SEQUENCE [LARGE SCALE GENOMIC DNA]</scope>
    <source>
        <strain evidence="2 3">CIII-1</strain>
    </source>
</reference>
<dbReference type="InterPro" id="IPR002718">
    <property type="entry name" value="OMP_Helicobacter"/>
</dbReference>
<sequence length="283" mass="31543">MGVLMFAVFRVGVLAGVVFGGMLLAEKNGFYMGGGFVYSPFVRHYNFKIGEKETPGFSFPEVQERHSGSLFGGSLQVGYQYFLKKPSILGFRGYVRASAQGGNYAYLTYGRDVDNVDNILAKQNATQPMASFFYGAGLDILIDFYHKNTHSFGIFVGGFVGGSTWLLGKSYASDKTCQTQIPFKPRACVSANEVWEHMAGLINLKGNSAEFKITGVQAGIQIGLRTNITKHQSFEMGGRVFFIPLTYYKENDHNKWGNYDKGGYGVITLQRTMSLFVNYFYHF</sequence>
<proteinExistence type="predicted"/>
<dbReference type="AlphaFoldDB" id="F8KTE5"/>
<dbReference type="STRING" id="1002804.HBZC1_11100"/>
<keyword evidence="1" id="KW-1133">Transmembrane helix</keyword>
<feature type="transmembrane region" description="Helical" evidence="1">
    <location>
        <begin position="6"/>
        <end position="25"/>
    </location>
</feature>
<dbReference type="PRINTS" id="PR01776">
    <property type="entry name" value="HPOMPFAMILY"/>
</dbReference>
<accession>F8KTE5</accession>
<dbReference type="HOGENOM" id="CLU_026212_5_0_7"/>
<gene>
    <name evidence="2" type="ordered locus">HBZC1_11100</name>
</gene>
<organism evidence="2 3">
    <name type="scientific">Helicobacter bizzozeronii (strain CIII-1)</name>
    <dbReference type="NCBI Taxonomy" id="1002804"/>
    <lineage>
        <taxon>Bacteria</taxon>
        <taxon>Pseudomonadati</taxon>
        <taxon>Campylobacterota</taxon>
        <taxon>Epsilonproteobacteria</taxon>
        <taxon>Campylobacterales</taxon>
        <taxon>Helicobacteraceae</taxon>
        <taxon>Helicobacter</taxon>
    </lineage>
</organism>
<name>F8KTE5_HELBC</name>
<evidence type="ECO:0000313" key="3">
    <source>
        <dbReference type="Proteomes" id="UP000008387"/>
    </source>
</evidence>
<dbReference type="EMBL" id="FR871757">
    <property type="protein sequence ID" value="CCB80096.1"/>
    <property type="molecule type" value="Genomic_DNA"/>
</dbReference>
<evidence type="ECO:0000256" key="1">
    <source>
        <dbReference type="SAM" id="Phobius"/>
    </source>
</evidence>
<keyword evidence="3" id="KW-1185">Reference proteome</keyword>
<keyword evidence="1" id="KW-0472">Membrane</keyword>
<protein>
    <submittedName>
        <fullName evidence="2">Putative outer membrane protein</fullName>
    </submittedName>
</protein>
<dbReference type="KEGG" id="hbi:HBZC1_11100"/>